<dbReference type="OrthoDB" id="2495363at2759"/>
<accession>A0A5B0SMA9</accession>
<feature type="region of interest" description="Disordered" evidence="1">
    <location>
        <begin position="68"/>
        <end position="92"/>
    </location>
</feature>
<reference evidence="5 6" key="1">
    <citation type="submission" date="2019-05" db="EMBL/GenBank/DDBJ databases">
        <title>Emergence of the Ug99 lineage of the wheat stem rust pathogen through somatic hybridization.</title>
        <authorList>
            <person name="Li F."/>
            <person name="Upadhyaya N.M."/>
            <person name="Sperschneider J."/>
            <person name="Matny O."/>
            <person name="Nguyen-Phuc H."/>
            <person name="Mago R."/>
            <person name="Raley C."/>
            <person name="Miller M.E."/>
            <person name="Silverstein K.A.T."/>
            <person name="Henningsen E."/>
            <person name="Hirsch C.D."/>
            <person name="Visser B."/>
            <person name="Pretorius Z.A."/>
            <person name="Steffenson B.J."/>
            <person name="Schwessinger B."/>
            <person name="Dodds P.N."/>
            <person name="Figueroa M."/>
        </authorList>
    </citation>
    <scope>NUCLEOTIDE SEQUENCE [LARGE SCALE GENOMIC DNA]</scope>
    <source>
        <strain evidence="2">21-0</strain>
        <strain evidence="4 6">Ug99</strain>
    </source>
</reference>
<evidence type="ECO:0000313" key="3">
    <source>
        <dbReference type="EMBL" id="KAA1135051.1"/>
    </source>
</evidence>
<evidence type="ECO:0000256" key="1">
    <source>
        <dbReference type="SAM" id="MobiDB-lite"/>
    </source>
</evidence>
<dbReference type="AlphaFoldDB" id="A0A5B0SMA9"/>
<dbReference type="Proteomes" id="UP000324748">
    <property type="component" value="Unassembled WGS sequence"/>
</dbReference>
<evidence type="ECO:0000313" key="5">
    <source>
        <dbReference type="Proteomes" id="UP000324748"/>
    </source>
</evidence>
<sequence length="92" mass="10803">MGFLKKYISSRTKFEYGSEIKKDQKKELVMRTLLRISDDKLKLAENQFYSNELLGRVKDRLKLKHDSGLDPIQEHQAEEGGEFRAEESEKIL</sequence>
<keyword evidence="5" id="KW-1185">Reference proteome</keyword>
<organism evidence="4 6">
    <name type="scientific">Puccinia graminis f. sp. tritici</name>
    <dbReference type="NCBI Taxonomy" id="56615"/>
    <lineage>
        <taxon>Eukaryota</taxon>
        <taxon>Fungi</taxon>
        <taxon>Dikarya</taxon>
        <taxon>Basidiomycota</taxon>
        <taxon>Pucciniomycotina</taxon>
        <taxon>Pucciniomycetes</taxon>
        <taxon>Pucciniales</taxon>
        <taxon>Pucciniaceae</taxon>
        <taxon>Puccinia</taxon>
    </lineage>
</organism>
<comment type="caution">
    <text evidence="4">The sequence shown here is derived from an EMBL/GenBank/DDBJ whole genome shotgun (WGS) entry which is preliminary data.</text>
</comment>
<evidence type="ECO:0000313" key="2">
    <source>
        <dbReference type="EMBL" id="KAA1093158.1"/>
    </source>
</evidence>
<protein>
    <submittedName>
        <fullName evidence="4">Uncharacterized protein</fullName>
    </submittedName>
</protein>
<gene>
    <name evidence="2" type="ORF">PGT21_026885</name>
    <name evidence="3" type="ORF">PGTUg99_015906</name>
    <name evidence="4" type="ORF">PGTUg99_023421</name>
</gene>
<evidence type="ECO:0000313" key="6">
    <source>
        <dbReference type="Proteomes" id="UP000325313"/>
    </source>
</evidence>
<dbReference type="EMBL" id="VDEP01000042">
    <property type="protein sequence ID" value="KAA1135051.1"/>
    <property type="molecule type" value="Genomic_DNA"/>
</dbReference>
<dbReference type="EMBL" id="VDEP01000006">
    <property type="protein sequence ID" value="KAA1137674.1"/>
    <property type="molecule type" value="Genomic_DNA"/>
</dbReference>
<proteinExistence type="predicted"/>
<name>A0A5B0SMA9_PUCGR</name>
<dbReference type="EMBL" id="VSWC01000080">
    <property type="protein sequence ID" value="KAA1093158.1"/>
    <property type="molecule type" value="Genomic_DNA"/>
</dbReference>
<evidence type="ECO:0000313" key="4">
    <source>
        <dbReference type="EMBL" id="KAA1137674.1"/>
    </source>
</evidence>
<dbReference type="Proteomes" id="UP000325313">
    <property type="component" value="Unassembled WGS sequence"/>
</dbReference>